<evidence type="ECO:0000313" key="2">
    <source>
        <dbReference type="EMBL" id="SEJ26102.1"/>
    </source>
</evidence>
<dbReference type="EMBL" id="FNXY01000006">
    <property type="protein sequence ID" value="SEJ26102.1"/>
    <property type="molecule type" value="Genomic_DNA"/>
</dbReference>
<dbReference type="AlphaFoldDB" id="A0A1H6XMH6"/>
<organism evidence="2 3">
    <name type="scientific">Dyadobacter koreensis</name>
    <dbReference type="NCBI Taxonomy" id="408657"/>
    <lineage>
        <taxon>Bacteria</taxon>
        <taxon>Pseudomonadati</taxon>
        <taxon>Bacteroidota</taxon>
        <taxon>Cytophagia</taxon>
        <taxon>Cytophagales</taxon>
        <taxon>Spirosomataceae</taxon>
        <taxon>Dyadobacter</taxon>
    </lineage>
</organism>
<name>A0A1H6XMH6_9BACT</name>
<keyword evidence="3" id="KW-1185">Reference proteome</keyword>
<reference evidence="2 3" key="1">
    <citation type="submission" date="2016-10" db="EMBL/GenBank/DDBJ databases">
        <authorList>
            <person name="de Groot N.N."/>
        </authorList>
    </citation>
    <scope>NUCLEOTIDE SEQUENCE [LARGE SCALE GENOMIC DNA]</scope>
    <source>
        <strain evidence="2 3">DSM 19938</strain>
    </source>
</reference>
<sequence length="43" mass="5067">MKNVSYFNDYNHDPIENPKHNTKERPHLTLGLLKEYSSSTSFL</sequence>
<dbReference type="Proteomes" id="UP000199532">
    <property type="component" value="Unassembled WGS sequence"/>
</dbReference>
<evidence type="ECO:0000313" key="3">
    <source>
        <dbReference type="Proteomes" id="UP000199532"/>
    </source>
</evidence>
<evidence type="ECO:0000256" key="1">
    <source>
        <dbReference type="SAM" id="MobiDB-lite"/>
    </source>
</evidence>
<feature type="region of interest" description="Disordered" evidence="1">
    <location>
        <begin position="1"/>
        <end position="25"/>
    </location>
</feature>
<gene>
    <name evidence="2" type="ORF">SAMN04487995_3822</name>
</gene>
<protein>
    <submittedName>
        <fullName evidence="2">Uncharacterized protein</fullName>
    </submittedName>
</protein>
<proteinExistence type="predicted"/>
<accession>A0A1H6XMH6</accession>
<feature type="compositionally biased region" description="Basic and acidic residues" evidence="1">
    <location>
        <begin position="10"/>
        <end position="25"/>
    </location>
</feature>